<dbReference type="GO" id="GO:0008270">
    <property type="term" value="F:zinc ion binding"/>
    <property type="evidence" value="ECO:0007669"/>
    <property type="project" value="InterPro"/>
</dbReference>
<dbReference type="InterPro" id="IPR001138">
    <property type="entry name" value="Zn2Cys6_DnaBD"/>
</dbReference>
<reference evidence="7" key="1">
    <citation type="submission" date="2022-12" db="EMBL/GenBank/DDBJ databases">
        <authorList>
            <person name="Petersen C."/>
        </authorList>
    </citation>
    <scope>NUCLEOTIDE SEQUENCE</scope>
    <source>
        <strain evidence="7">IBT 29677</strain>
    </source>
</reference>
<evidence type="ECO:0000313" key="8">
    <source>
        <dbReference type="Proteomes" id="UP001147747"/>
    </source>
</evidence>
<proteinExistence type="predicted"/>
<dbReference type="PROSITE" id="PS00463">
    <property type="entry name" value="ZN2_CY6_FUNGAL_1"/>
    <property type="match status" value="1"/>
</dbReference>
<organism evidence="7 8">
    <name type="scientific">Penicillium cosmopolitanum</name>
    <dbReference type="NCBI Taxonomy" id="1131564"/>
    <lineage>
        <taxon>Eukaryota</taxon>
        <taxon>Fungi</taxon>
        <taxon>Dikarya</taxon>
        <taxon>Ascomycota</taxon>
        <taxon>Pezizomycotina</taxon>
        <taxon>Eurotiomycetes</taxon>
        <taxon>Eurotiomycetidae</taxon>
        <taxon>Eurotiales</taxon>
        <taxon>Aspergillaceae</taxon>
        <taxon>Penicillium</taxon>
    </lineage>
</organism>
<dbReference type="PANTHER" id="PTHR37534:SF49">
    <property type="entry name" value="LYSINE BIOSYNTHESIS REGULATORY PROTEIN LYS14"/>
    <property type="match status" value="1"/>
</dbReference>
<dbReference type="GO" id="GO:0000981">
    <property type="term" value="F:DNA-binding transcription factor activity, RNA polymerase II-specific"/>
    <property type="evidence" value="ECO:0007669"/>
    <property type="project" value="InterPro"/>
</dbReference>
<comment type="caution">
    <text evidence="7">The sequence shown here is derived from an EMBL/GenBank/DDBJ whole genome shotgun (WGS) entry which is preliminary data.</text>
</comment>
<dbReference type="OrthoDB" id="648861at2759"/>
<evidence type="ECO:0000256" key="4">
    <source>
        <dbReference type="ARBA" id="ARBA00023163"/>
    </source>
</evidence>
<dbReference type="Pfam" id="PF11951">
    <property type="entry name" value="Fungal_trans_2"/>
    <property type="match status" value="1"/>
</dbReference>
<dbReference type="SUPFAM" id="SSF57701">
    <property type="entry name" value="Zn2/Cys6 DNA-binding domain"/>
    <property type="match status" value="1"/>
</dbReference>
<dbReference type="GO" id="GO:0000976">
    <property type="term" value="F:transcription cis-regulatory region binding"/>
    <property type="evidence" value="ECO:0007669"/>
    <property type="project" value="TreeGrafter"/>
</dbReference>
<dbReference type="SMART" id="SM00066">
    <property type="entry name" value="GAL4"/>
    <property type="match status" value="1"/>
</dbReference>
<keyword evidence="3" id="KW-0238">DNA-binding</keyword>
<dbReference type="Gene3D" id="4.10.240.10">
    <property type="entry name" value="Zn(2)-C6 fungal-type DNA-binding domain"/>
    <property type="match status" value="1"/>
</dbReference>
<dbReference type="GO" id="GO:0045944">
    <property type="term" value="P:positive regulation of transcription by RNA polymerase II"/>
    <property type="evidence" value="ECO:0007669"/>
    <property type="project" value="TreeGrafter"/>
</dbReference>
<dbReference type="InterPro" id="IPR021858">
    <property type="entry name" value="Fun_TF"/>
</dbReference>
<dbReference type="Pfam" id="PF00172">
    <property type="entry name" value="Zn_clus"/>
    <property type="match status" value="1"/>
</dbReference>
<sequence>MFHQWEQHPHLDRRNRPRTRNGCLTCRRRKVRCDEKRPECGHCSRLQLDCSWQQEDGPRFGIRTKKIRHRQKLQSEQSQPTIEVASASVAAKEGQGTLPADDSSFNQIFNYASFMWDDYPPSLSPTWDTLDLSSSQDLIPWSDTSLAVPSPLDLHFPTSIVSSTTLMERPSKTTIPSPMGSSHVAMGWSESQLADYFARSAAPPILATVETSSRWLWMRKELTSMTSSSRMVKYGVIAFVALELESSGTLEPSTYTQYYQTAKAKLQECLRDICQDRKIILSQLRHILAVLFLLSYIDLLTKDVSNAHANLREGFNTLQMVEMESLSVTEKRLLSWLRLLDARAVSAGGEGLFLTEEDSAINTDLRSPDSAITEIDSGLDDAEAALEDYIMRPAFFFFQKVQLFMGRISKIDPWHRRRGTVEDETEVMLISAAISRDIKSLWLQRPPLMDHAVAGTLAPLLSPALAETITRTMRVYHANYYASFIHLHRVSYKNLPRTTDVLDAMDEIREVTRLILNTPWTYSPPDTSVVSSPTNSTGVGACLPVNMLWPLLMLGVESEDAEERAWIISCIKGMEKVASNARMTAEVLTEVIRQQDETKQRMDIRKVMHDTFDRVFAIV</sequence>
<keyword evidence="4" id="KW-0804">Transcription</keyword>
<evidence type="ECO:0000256" key="5">
    <source>
        <dbReference type="ARBA" id="ARBA00023242"/>
    </source>
</evidence>
<dbReference type="CDD" id="cd00067">
    <property type="entry name" value="GAL4"/>
    <property type="match status" value="1"/>
</dbReference>
<dbReference type="RefSeq" id="XP_056493227.1">
    <property type="nucleotide sequence ID" value="XM_056627432.1"/>
</dbReference>
<keyword evidence="8" id="KW-1185">Reference proteome</keyword>
<dbReference type="Proteomes" id="UP001147747">
    <property type="component" value="Unassembled WGS sequence"/>
</dbReference>
<dbReference type="AlphaFoldDB" id="A0A9X0BDN0"/>
<dbReference type="PROSITE" id="PS50048">
    <property type="entry name" value="ZN2_CY6_FUNGAL_2"/>
    <property type="match status" value="1"/>
</dbReference>
<feature type="domain" description="Zn(2)-C6 fungal-type" evidence="6">
    <location>
        <begin position="22"/>
        <end position="52"/>
    </location>
</feature>
<keyword evidence="5" id="KW-0539">Nucleus</keyword>
<protein>
    <recommendedName>
        <fullName evidence="6">Zn(2)-C6 fungal-type domain-containing protein</fullName>
    </recommendedName>
</protein>
<keyword evidence="2" id="KW-0805">Transcription regulation</keyword>
<comment type="subcellular location">
    <subcellularLocation>
        <location evidence="1">Nucleus</location>
    </subcellularLocation>
</comment>
<evidence type="ECO:0000256" key="3">
    <source>
        <dbReference type="ARBA" id="ARBA00023125"/>
    </source>
</evidence>
<dbReference type="PANTHER" id="PTHR37534">
    <property type="entry name" value="TRANSCRIPTIONAL ACTIVATOR PROTEIN UGA3"/>
    <property type="match status" value="1"/>
</dbReference>
<evidence type="ECO:0000256" key="2">
    <source>
        <dbReference type="ARBA" id="ARBA00023015"/>
    </source>
</evidence>
<evidence type="ECO:0000259" key="6">
    <source>
        <dbReference type="PROSITE" id="PS50048"/>
    </source>
</evidence>
<reference evidence="7" key="2">
    <citation type="journal article" date="2023" name="IMA Fungus">
        <title>Comparative genomic study of the Penicillium genus elucidates a diverse pangenome and 15 lateral gene transfer events.</title>
        <authorList>
            <person name="Petersen C."/>
            <person name="Sorensen T."/>
            <person name="Nielsen M.R."/>
            <person name="Sondergaard T.E."/>
            <person name="Sorensen J.L."/>
            <person name="Fitzpatrick D.A."/>
            <person name="Frisvad J.C."/>
            <person name="Nielsen K.L."/>
        </authorList>
    </citation>
    <scope>NUCLEOTIDE SEQUENCE</scope>
    <source>
        <strain evidence="7">IBT 29677</strain>
    </source>
</reference>
<dbReference type="EMBL" id="JAPZBU010000004">
    <property type="protein sequence ID" value="KAJ5408912.1"/>
    <property type="molecule type" value="Genomic_DNA"/>
</dbReference>
<dbReference type="InterPro" id="IPR036864">
    <property type="entry name" value="Zn2-C6_fun-type_DNA-bd_sf"/>
</dbReference>
<dbReference type="GO" id="GO:0005634">
    <property type="term" value="C:nucleus"/>
    <property type="evidence" value="ECO:0007669"/>
    <property type="project" value="UniProtKB-SubCell"/>
</dbReference>
<name>A0A9X0BDN0_9EURO</name>
<evidence type="ECO:0000256" key="1">
    <source>
        <dbReference type="ARBA" id="ARBA00004123"/>
    </source>
</evidence>
<evidence type="ECO:0000313" key="7">
    <source>
        <dbReference type="EMBL" id="KAJ5408912.1"/>
    </source>
</evidence>
<accession>A0A9X0BDN0</accession>
<dbReference type="GeneID" id="81366412"/>
<gene>
    <name evidence="7" type="ORF">N7509_002795</name>
</gene>